<accession>B1Z609</accession>
<dbReference type="Proteomes" id="UP000001680">
    <property type="component" value="Chromosome 3"/>
</dbReference>
<gene>
    <name evidence="1" type="ordered locus">BamMC406_5763</name>
</gene>
<name>B1Z609_BURA4</name>
<dbReference type="AlphaFoldDB" id="B1Z609"/>
<organism evidence="1 2">
    <name type="scientific">Burkholderia ambifaria (strain MC40-6)</name>
    <dbReference type="NCBI Taxonomy" id="398577"/>
    <lineage>
        <taxon>Bacteria</taxon>
        <taxon>Pseudomonadati</taxon>
        <taxon>Pseudomonadota</taxon>
        <taxon>Betaproteobacteria</taxon>
        <taxon>Burkholderiales</taxon>
        <taxon>Burkholderiaceae</taxon>
        <taxon>Burkholderia</taxon>
        <taxon>Burkholderia cepacia complex</taxon>
    </lineage>
</organism>
<dbReference type="HOGENOM" id="CLU_3005215_0_0_4"/>
<dbReference type="KEGG" id="bac:BamMC406_5763"/>
<evidence type="ECO:0000313" key="2">
    <source>
        <dbReference type="Proteomes" id="UP000001680"/>
    </source>
</evidence>
<sequence>MARTSKYAVAGGFTWFEDLAFACDPRGVAAFASITAGIQLVAYASIIDRTAAPENA</sequence>
<dbReference type="EMBL" id="CP001027">
    <property type="protein sequence ID" value="ACB68205.1"/>
    <property type="molecule type" value="Genomic_DNA"/>
</dbReference>
<reference evidence="2" key="1">
    <citation type="submission" date="2008-04" db="EMBL/GenBank/DDBJ databases">
        <title>Complete sequence of chromosome 3 of Burkholderia ambifaria MC40-6.</title>
        <authorList>
            <person name="Copeland A."/>
            <person name="Lucas S."/>
            <person name="Lapidus A."/>
            <person name="Glavina del Rio T."/>
            <person name="Dalin E."/>
            <person name="Tice H."/>
            <person name="Pitluck S."/>
            <person name="Chain P."/>
            <person name="Malfatti S."/>
            <person name="Shin M."/>
            <person name="Vergez L."/>
            <person name="Lang D."/>
            <person name="Schmutz J."/>
            <person name="Larimer F."/>
            <person name="Land M."/>
            <person name="Hauser L."/>
            <person name="Kyrpides N."/>
            <person name="Lykidis A."/>
            <person name="Ramette A."/>
            <person name="Konstantinidis K."/>
            <person name="Tiedje J."/>
            <person name="Richardson P."/>
        </authorList>
    </citation>
    <scope>NUCLEOTIDE SEQUENCE [LARGE SCALE GENOMIC DNA]</scope>
    <source>
        <strain evidence="2">MC40-6</strain>
    </source>
</reference>
<evidence type="ECO:0000313" key="1">
    <source>
        <dbReference type="EMBL" id="ACB68205.1"/>
    </source>
</evidence>
<dbReference type="RefSeq" id="WP_012372127.1">
    <property type="nucleotide sequence ID" value="NC_010557.1"/>
</dbReference>
<protein>
    <submittedName>
        <fullName evidence="1">Uncharacterized protein</fullName>
    </submittedName>
</protein>
<proteinExistence type="predicted"/>